<dbReference type="Proteomes" id="UP000184699">
    <property type="component" value="Unassembled WGS sequence"/>
</dbReference>
<keyword evidence="1" id="KW-0812">Transmembrane</keyword>
<proteinExistence type="predicted"/>
<organism evidence="2 3">
    <name type="scientific">Agromyces cerinus subsp. cerinus</name>
    <dbReference type="NCBI Taxonomy" id="232089"/>
    <lineage>
        <taxon>Bacteria</taxon>
        <taxon>Bacillati</taxon>
        <taxon>Actinomycetota</taxon>
        <taxon>Actinomycetes</taxon>
        <taxon>Micrococcales</taxon>
        <taxon>Microbacteriaceae</taxon>
        <taxon>Agromyces</taxon>
    </lineage>
</organism>
<sequence>MAGTDDWSPMSETLDRQPGTELSTLPGALILRRTRSLLYCALGTGLVYGFLSTASRSLCPGGITDDGGFIDNDGRPTEVAQYCVDVTMRPSSIVYVAIAVIVLVAITRVLKSSASEAAALRTLDRAAILLVAVTAVWLVITHVSFWMIPVDRWNGGEYFPLPFTFGTIDVDIAPLRQG</sequence>
<dbReference type="RefSeq" id="WP_084184145.1">
    <property type="nucleotide sequence ID" value="NZ_FSRJ01000005.1"/>
</dbReference>
<dbReference type="AlphaFoldDB" id="A0A1N6I7G9"/>
<feature type="transmembrane region" description="Helical" evidence="1">
    <location>
        <begin position="126"/>
        <end position="148"/>
    </location>
</feature>
<evidence type="ECO:0000313" key="2">
    <source>
        <dbReference type="EMBL" id="SIO27885.1"/>
    </source>
</evidence>
<evidence type="ECO:0000313" key="3">
    <source>
        <dbReference type="Proteomes" id="UP000184699"/>
    </source>
</evidence>
<dbReference type="OrthoDB" id="4979412at2"/>
<dbReference type="EMBL" id="FSRJ01000005">
    <property type="protein sequence ID" value="SIO27885.1"/>
    <property type="molecule type" value="Genomic_DNA"/>
</dbReference>
<protein>
    <submittedName>
        <fullName evidence="2">Uncharacterized protein</fullName>
    </submittedName>
</protein>
<keyword evidence="3" id="KW-1185">Reference proteome</keyword>
<feature type="transmembrane region" description="Helical" evidence="1">
    <location>
        <begin position="36"/>
        <end position="54"/>
    </location>
</feature>
<feature type="transmembrane region" description="Helical" evidence="1">
    <location>
        <begin position="92"/>
        <end position="110"/>
    </location>
</feature>
<name>A0A1N6I7G9_9MICO</name>
<accession>A0A1N6I7G9</accession>
<reference evidence="3" key="1">
    <citation type="submission" date="2016-11" db="EMBL/GenBank/DDBJ databases">
        <authorList>
            <person name="Varghese N."/>
            <person name="Submissions S."/>
        </authorList>
    </citation>
    <scope>NUCLEOTIDE SEQUENCE [LARGE SCALE GENOMIC DNA]</scope>
    <source>
        <strain evidence="3">DSM 8595</strain>
    </source>
</reference>
<gene>
    <name evidence="2" type="ORF">SAMN05443544_3769</name>
</gene>
<evidence type="ECO:0000256" key="1">
    <source>
        <dbReference type="SAM" id="Phobius"/>
    </source>
</evidence>
<keyword evidence="1" id="KW-1133">Transmembrane helix</keyword>
<keyword evidence="1" id="KW-0472">Membrane</keyword>